<keyword evidence="2" id="KW-1185">Reference proteome</keyword>
<accession>A0A8K0WSK1</accession>
<reference evidence="1" key="1">
    <citation type="journal article" date="2021" name="Nat. Commun.">
        <title>Genetic determinants of endophytism in the Arabidopsis root mycobiome.</title>
        <authorList>
            <person name="Mesny F."/>
            <person name="Miyauchi S."/>
            <person name="Thiergart T."/>
            <person name="Pickel B."/>
            <person name="Atanasova L."/>
            <person name="Karlsson M."/>
            <person name="Huettel B."/>
            <person name="Barry K.W."/>
            <person name="Haridas S."/>
            <person name="Chen C."/>
            <person name="Bauer D."/>
            <person name="Andreopoulos W."/>
            <person name="Pangilinan J."/>
            <person name="LaButti K."/>
            <person name="Riley R."/>
            <person name="Lipzen A."/>
            <person name="Clum A."/>
            <person name="Drula E."/>
            <person name="Henrissat B."/>
            <person name="Kohler A."/>
            <person name="Grigoriev I.V."/>
            <person name="Martin F.M."/>
            <person name="Hacquard S."/>
        </authorList>
    </citation>
    <scope>NUCLEOTIDE SEQUENCE</scope>
    <source>
        <strain evidence="1">MPI-CAGE-CH-0235</strain>
    </source>
</reference>
<comment type="caution">
    <text evidence="1">The sequence shown here is derived from an EMBL/GenBank/DDBJ whole genome shotgun (WGS) entry which is preliminary data.</text>
</comment>
<evidence type="ECO:0000313" key="1">
    <source>
        <dbReference type="EMBL" id="KAH7318597.1"/>
    </source>
</evidence>
<name>A0A8K0WSK1_9HYPO</name>
<evidence type="ECO:0000313" key="2">
    <source>
        <dbReference type="Proteomes" id="UP000813444"/>
    </source>
</evidence>
<protein>
    <submittedName>
        <fullName evidence="1">Uncharacterized protein</fullName>
    </submittedName>
</protein>
<organism evidence="1 2">
    <name type="scientific">Stachybotrys elegans</name>
    <dbReference type="NCBI Taxonomy" id="80388"/>
    <lineage>
        <taxon>Eukaryota</taxon>
        <taxon>Fungi</taxon>
        <taxon>Dikarya</taxon>
        <taxon>Ascomycota</taxon>
        <taxon>Pezizomycotina</taxon>
        <taxon>Sordariomycetes</taxon>
        <taxon>Hypocreomycetidae</taxon>
        <taxon>Hypocreales</taxon>
        <taxon>Stachybotryaceae</taxon>
        <taxon>Stachybotrys</taxon>
    </lineage>
</organism>
<dbReference type="Proteomes" id="UP000813444">
    <property type="component" value="Unassembled WGS sequence"/>
</dbReference>
<proteinExistence type="predicted"/>
<sequence>MRRALALAPALCRVACRPASREILFPLTLLHFLDLGTPGLPNFSNARHGPFPKLAAQLSQVWPRVLPAALLLRVRLLCKELCCSFFLLPLKPVPSRVPNSLRHSPLPLPPILLSHTQILLKICPALFVTSWSIPSVPSSDIRSAHPQFQNPPTITSIRHPESLRRPGTAASLHQTFTVPHHHPYPYQPIPPHNLFFLLLSCPANTRASATHRRSPSPASDRCRTACLDPSSICPLIRPSSSSSPLLVPPLSPIPQSTHTHPLLRAPGGLGSGSSGLLPTLDFSFRLRNAPWYSARALFY</sequence>
<dbReference type="EMBL" id="JAGPNK010000007">
    <property type="protein sequence ID" value="KAH7318597.1"/>
    <property type="molecule type" value="Genomic_DNA"/>
</dbReference>
<gene>
    <name evidence="1" type="ORF">B0I35DRAFT_247508</name>
</gene>
<dbReference type="AlphaFoldDB" id="A0A8K0WSK1"/>